<keyword evidence="1" id="KW-0732">Signal</keyword>
<dbReference type="OMA" id="IPIDEYM"/>
<keyword evidence="3" id="KW-1185">Reference proteome</keyword>
<dbReference type="OrthoDB" id="4842490at2759"/>
<feature type="signal peptide" evidence="1">
    <location>
        <begin position="1"/>
        <end position="38"/>
    </location>
</feature>
<evidence type="ECO:0000256" key="1">
    <source>
        <dbReference type="SAM" id="SignalP"/>
    </source>
</evidence>
<evidence type="ECO:0008006" key="4">
    <source>
        <dbReference type="Google" id="ProtNLM"/>
    </source>
</evidence>
<protein>
    <recommendedName>
        <fullName evidence="4">DUF3108 domain-containing protein</fullName>
    </recommendedName>
</protein>
<evidence type="ECO:0000313" key="2">
    <source>
        <dbReference type="EMBL" id="KDN68614.1"/>
    </source>
</evidence>
<dbReference type="Proteomes" id="UP000027238">
    <property type="component" value="Unassembled WGS sequence"/>
</dbReference>
<evidence type="ECO:0000313" key="3">
    <source>
        <dbReference type="Proteomes" id="UP000027238"/>
    </source>
</evidence>
<dbReference type="EMBL" id="JMSE01000641">
    <property type="protein sequence ID" value="KDN68614.1"/>
    <property type="molecule type" value="Genomic_DNA"/>
</dbReference>
<proteinExistence type="predicted"/>
<reference evidence="3" key="1">
    <citation type="journal article" date="2014" name="Genome Announc.">
        <title>Draft genome sequence of Colletotrichum sublineola, a destructive pathogen of cultivated sorghum.</title>
        <authorList>
            <person name="Baroncelli R."/>
            <person name="Sanz-Martin J.M."/>
            <person name="Rech G.E."/>
            <person name="Sukno S.A."/>
            <person name="Thon M.R."/>
        </authorList>
    </citation>
    <scope>NUCLEOTIDE SEQUENCE [LARGE SCALE GENOMIC DNA]</scope>
    <source>
        <strain evidence="3">TX430BB</strain>
    </source>
</reference>
<feature type="chain" id="PRO_5001634104" description="DUF3108 domain-containing protein" evidence="1">
    <location>
        <begin position="39"/>
        <end position="261"/>
    </location>
</feature>
<dbReference type="eggNOG" id="ENOG502T4T2">
    <property type="taxonomic scope" value="Eukaryota"/>
</dbReference>
<organism evidence="2 3">
    <name type="scientific">Colletotrichum sublineola</name>
    <name type="common">Sorghum anthracnose fungus</name>
    <dbReference type="NCBI Taxonomy" id="1173701"/>
    <lineage>
        <taxon>Eukaryota</taxon>
        <taxon>Fungi</taxon>
        <taxon>Dikarya</taxon>
        <taxon>Ascomycota</taxon>
        <taxon>Pezizomycotina</taxon>
        <taxon>Sordariomycetes</taxon>
        <taxon>Hypocreomycetidae</taxon>
        <taxon>Glomerellales</taxon>
        <taxon>Glomerellaceae</taxon>
        <taxon>Colletotrichum</taxon>
        <taxon>Colletotrichum graminicola species complex</taxon>
    </lineage>
</organism>
<gene>
    <name evidence="2" type="ORF">CSUB01_07863</name>
</gene>
<accession>A0A066XLT5</accession>
<comment type="caution">
    <text evidence="2">The sequence shown here is derived from an EMBL/GenBank/DDBJ whole genome shotgun (WGS) entry which is preliminary data.</text>
</comment>
<dbReference type="AlphaFoldDB" id="A0A066XLT5"/>
<dbReference type="HOGENOM" id="CLU_1065635_0_0_1"/>
<sequence length="261" mass="29132">MPDKHNSKALCYFHFHVLDFTMRFVLAVLCLGAALAAAQDPPAVPSDFDVEQGEMQVVEGEWFNITLEEFGDTSFDSPLGKRGVMRGTMKIGKTYMDYGCDASTRKTLDEGIRALCDGNGCDGGSTWSRKVKYTHGSRPEDTTISVRAEGVYKDRYALNKLREGVLESVRPETTKGYNRSWYWRQPGGWEVSGVCKMSRFANYVGLQRIYGPSAAWIKVYVSIQKPKTSMELAQWVFSNVVGPAVSRKIGDWIGKAVKASH</sequence>
<name>A0A066XLT5_COLSU</name>